<dbReference type="PANTHER" id="PTHR47718">
    <property type="entry name" value="OS01G0519700 PROTEIN"/>
    <property type="match status" value="1"/>
</dbReference>
<evidence type="ECO:0000259" key="4">
    <source>
        <dbReference type="PROSITE" id="PS50811"/>
    </source>
</evidence>
<evidence type="ECO:0000256" key="1">
    <source>
        <dbReference type="PROSITE-ProRule" id="PRU00047"/>
    </source>
</evidence>
<dbReference type="PROSITE" id="PS50158">
    <property type="entry name" value="ZF_CCHC"/>
    <property type="match status" value="1"/>
</dbReference>
<proteinExistence type="predicted"/>
<protein>
    <submittedName>
        <fullName evidence="5">Protein FAR1-related sequence 5</fullName>
    </submittedName>
</protein>
<feature type="domain" description="CCHC-type" evidence="3">
    <location>
        <begin position="577"/>
        <end position="594"/>
    </location>
</feature>
<sequence>MTLSNSVYLQIMQSVKEKTIKREFEVKEEDVVNDDAFIGATYDLGGNGLKQKVLKGISDEEVYKLQFDRIDEAETFYNMLARVAGFSIRKDDLKRDKNGDIISRKWVCSREGQRATKFIENDKRQREPRSLTRVGCEAAFRVGLNRKDGKWIVKEFIGDHNHNLVDAINTQFLRSHRTISNPDKAQVDVLRKVGVKTTQIMDYMVKQSGGHEHVGFTQKDIYNHVDAMRRSEIKDGDAEAALAYLCGKAEMDSSFFYKFNIDEESRLANLFWADSTARMDYACFGDVLAFDTTYRTNAYKKPLVVLVGVNHHHQTVVFGCALLIDERLLKHICKVHVHAGNEEEFEKVWHEMVANLGLNENRWVTEIYGKRKRWAEAYLRGNFFGGMRTTQRAILRIRQNEAKAEFESNNSSPVLSTKLAILENHAATVYTKESFLKFREEMKNAELFFVVGVVEHLEEIPQSCIMKRWTKLAKVYTRSVPVNETDNNMDRFVRYGSLSSMCNKLSYFASDTSSSFIEAKNEIQNLTARMEELYNYNLKGKKIASDGATGTNQVRDPNIVKTKGNPGKVAMNVQKGRRCSRCKRVGHTIRKCPEATIPQNAQPGYMEETNLSSQCDIQREMMPSTNSSVDIFATLHGMLGEQLPNDPSDMYIDWGELNNIAGFQQHEQSMSTPCEGGDPNKYPNEKDMQPFFYSLAE</sequence>
<keyword evidence="1" id="KW-0863">Zinc-finger</keyword>
<organism evidence="5 6">
    <name type="scientific">Vitis vinifera</name>
    <name type="common">Grape</name>
    <dbReference type="NCBI Taxonomy" id="29760"/>
    <lineage>
        <taxon>Eukaryota</taxon>
        <taxon>Viridiplantae</taxon>
        <taxon>Streptophyta</taxon>
        <taxon>Embryophyta</taxon>
        <taxon>Tracheophyta</taxon>
        <taxon>Spermatophyta</taxon>
        <taxon>Magnoliopsida</taxon>
        <taxon>eudicotyledons</taxon>
        <taxon>Gunneridae</taxon>
        <taxon>Pentapetalae</taxon>
        <taxon>rosids</taxon>
        <taxon>Vitales</taxon>
        <taxon>Vitaceae</taxon>
        <taxon>Viteae</taxon>
        <taxon>Vitis</taxon>
    </lineage>
</organism>
<evidence type="ECO:0000313" key="6">
    <source>
        <dbReference type="Proteomes" id="UP000288805"/>
    </source>
</evidence>
<dbReference type="InterPro" id="IPR018289">
    <property type="entry name" value="MULE_transposase_dom"/>
</dbReference>
<gene>
    <name evidence="5" type="primary">FRS5_27</name>
    <name evidence="5" type="ORF">CK203_109393</name>
</gene>
<feature type="region of interest" description="Disordered" evidence="2">
    <location>
        <begin position="668"/>
        <end position="687"/>
    </location>
</feature>
<dbReference type="GO" id="GO:0043565">
    <property type="term" value="F:sequence-specific DNA binding"/>
    <property type="evidence" value="ECO:0007669"/>
    <property type="project" value="InterPro"/>
</dbReference>
<evidence type="ECO:0000313" key="5">
    <source>
        <dbReference type="EMBL" id="RVW17997.1"/>
    </source>
</evidence>
<dbReference type="Proteomes" id="UP000288805">
    <property type="component" value="Unassembled WGS sequence"/>
</dbReference>
<comment type="caution">
    <text evidence="5">The sequence shown here is derived from an EMBL/GenBank/DDBJ whole genome shotgun (WGS) entry which is preliminary data.</text>
</comment>
<reference evidence="5 6" key="1">
    <citation type="journal article" date="2018" name="PLoS Genet.">
        <title>Population sequencing reveals clonal diversity and ancestral inbreeding in the grapevine cultivar Chardonnay.</title>
        <authorList>
            <person name="Roach M.J."/>
            <person name="Johnson D.L."/>
            <person name="Bohlmann J."/>
            <person name="van Vuuren H.J."/>
            <person name="Jones S.J."/>
            <person name="Pretorius I.S."/>
            <person name="Schmidt S.A."/>
            <person name="Borneman A.R."/>
        </authorList>
    </citation>
    <scope>NUCLEOTIDE SEQUENCE [LARGE SCALE GENOMIC DNA]</scope>
    <source>
        <strain evidence="6">cv. Chardonnay</strain>
        <tissue evidence="5">Leaf</tissue>
    </source>
</reference>
<keyword evidence="1" id="KW-0862">Zinc</keyword>
<evidence type="ECO:0000259" key="3">
    <source>
        <dbReference type="PROSITE" id="PS50158"/>
    </source>
</evidence>
<evidence type="ECO:0000256" key="2">
    <source>
        <dbReference type="SAM" id="MobiDB-lite"/>
    </source>
</evidence>
<accession>A0A438C423</accession>
<dbReference type="GO" id="GO:0008270">
    <property type="term" value="F:zinc ion binding"/>
    <property type="evidence" value="ECO:0007669"/>
    <property type="project" value="UniProtKB-KW"/>
</dbReference>
<dbReference type="PROSITE" id="PS50811">
    <property type="entry name" value="WRKY"/>
    <property type="match status" value="1"/>
</dbReference>
<feature type="domain" description="WRKY" evidence="4">
    <location>
        <begin position="97"/>
        <end position="165"/>
    </location>
</feature>
<dbReference type="AlphaFoldDB" id="A0A438C423"/>
<dbReference type="PANTHER" id="PTHR47718:SF15">
    <property type="entry name" value="PROTEIN FAR1-RELATED SEQUENCE 5-LIKE"/>
    <property type="match status" value="1"/>
</dbReference>
<dbReference type="Pfam" id="PF03101">
    <property type="entry name" value="FAR1"/>
    <property type="match status" value="1"/>
</dbReference>
<name>A0A438C423_VITVI</name>
<dbReference type="InterPro" id="IPR003657">
    <property type="entry name" value="WRKY_dom"/>
</dbReference>
<dbReference type="GO" id="GO:0003700">
    <property type="term" value="F:DNA-binding transcription factor activity"/>
    <property type="evidence" value="ECO:0007669"/>
    <property type="project" value="InterPro"/>
</dbReference>
<dbReference type="Pfam" id="PF10551">
    <property type="entry name" value="MULE"/>
    <property type="match status" value="1"/>
</dbReference>
<dbReference type="InterPro" id="IPR001878">
    <property type="entry name" value="Znf_CCHC"/>
</dbReference>
<dbReference type="EMBL" id="QGNW01002562">
    <property type="protein sequence ID" value="RVW17997.1"/>
    <property type="molecule type" value="Genomic_DNA"/>
</dbReference>
<keyword evidence="1" id="KW-0479">Metal-binding</keyword>
<dbReference type="InterPro" id="IPR004330">
    <property type="entry name" value="FAR1_DNA_bnd_dom"/>
</dbReference>